<feature type="compositionally biased region" description="Basic and acidic residues" evidence="1">
    <location>
        <begin position="16"/>
        <end position="27"/>
    </location>
</feature>
<dbReference type="EMBL" id="JABFAF010278932">
    <property type="protein sequence ID" value="MBA0881240.1"/>
    <property type="molecule type" value="Genomic_DNA"/>
</dbReference>
<comment type="caution">
    <text evidence="2">The sequence shown here is derived from an EMBL/GenBank/DDBJ whole genome shotgun (WGS) entry which is preliminary data.</text>
</comment>
<evidence type="ECO:0000313" key="2">
    <source>
        <dbReference type="EMBL" id="MBA0881240.1"/>
    </source>
</evidence>
<proteinExistence type="predicted"/>
<dbReference type="AlphaFoldDB" id="A0A7J9NDC4"/>
<dbReference type="OrthoDB" id="1002340at2759"/>
<keyword evidence="3" id="KW-1185">Reference proteome</keyword>
<name>A0A7J9NDC4_GOSSC</name>
<dbReference type="Proteomes" id="UP000593576">
    <property type="component" value="Unassembled WGS sequence"/>
</dbReference>
<gene>
    <name evidence="2" type="ORF">Goshw_009086</name>
</gene>
<protein>
    <submittedName>
        <fullName evidence="2">Uncharacterized protein</fullName>
    </submittedName>
</protein>
<sequence>MVSSLEIAQATESWSTDDRETKKVGFKERDGEADVEMVVDLDSQPKVSWKQMLLEKVVSNQEEGSRSSKVECTEGFEFLEGDVIKDCQRYSDYRVFGLYTTNFDRGYGSNSGTDVRTLDDGGAEIPSVTKGSTKSEGERYRKEILRSIFLALKGLENLEIRKDEMDYMILVGEGEKLKGNGKMAAQISRKSKEGFKNGIAGNWGDSNFDLGSGILEAGSRPEVTFGKIKEIINQSKVSGGPSSLTNGHNETELAVTDLGVNKLLENSFSDPSKFSNSSSNSNMTITHFTPTFEESEGAVVVLDRNVLDLGKQSTIVFEEAPSSKKGQVLGDGGNYGVGKEVLIPKVRGSSDKYGTS</sequence>
<reference evidence="2 3" key="1">
    <citation type="journal article" date="2019" name="Genome Biol. Evol.">
        <title>Insights into the evolution of the New World diploid cottons (Gossypium, subgenus Houzingenia) based on genome sequencing.</title>
        <authorList>
            <person name="Grover C.E."/>
            <person name="Arick M.A. 2nd"/>
            <person name="Thrash A."/>
            <person name="Conover J.L."/>
            <person name="Sanders W.S."/>
            <person name="Peterson D.G."/>
            <person name="Frelichowski J.E."/>
            <person name="Scheffler J.A."/>
            <person name="Scheffler B.E."/>
            <person name="Wendel J.F."/>
        </authorList>
    </citation>
    <scope>NUCLEOTIDE SEQUENCE [LARGE SCALE GENOMIC DNA]</scope>
    <source>
        <strain evidence="2">1</strain>
        <tissue evidence="2">Leaf</tissue>
    </source>
</reference>
<evidence type="ECO:0000313" key="3">
    <source>
        <dbReference type="Proteomes" id="UP000593576"/>
    </source>
</evidence>
<feature type="region of interest" description="Disordered" evidence="1">
    <location>
        <begin position="1"/>
        <end position="27"/>
    </location>
</feature>
<evidence type="ECO:0000256" key="1">
    <source>
        <dbReference type="SAM" id="MobiDB-lite"/>
    </source>
</evidence>
<organism evidence="2 3">
    <name type="scientific">Gossypium schwendimanii</name>
    <name type="common">Cotton</name>
    <dbReference type="NCBI Taxonomy" id="34291"/>
    <lineage>
        <taxon>Eukaryota</taxon>
        <taxon>Viridiplantae</taxon>
        <taxon>Streptophyta</taxon>
        <taxon>Embryophyta</taxon>
        <taxon>Tracheophyta</taxon>
        <taxon>Spermatophyta</taxon>
        <taxon>Magnoliopsida</taxon>
        <taxon>eudicotyledons</taxon>
        <taxon>Gunneridae</taxon>
        <taxon>Pentapetalae</taxon>
        <taxon>rosids</taxon>
        <taxon>malvids</taxon>
        <taxon>Malvales</taxon>
        <taxon>Malvaceae</taxon>
        <taxon>Malvoideae</taxon>
        <taxon>Gossypium</taxon>
    </lineage>
</organism>
<accession>A0A7J9NDC4</accession>